<dbReference type="STRING" id="74649.A0A2P6SH95"/>
<evidence type="ECO:0000313" key="17">
    <source>
        <dbReference type="Proteomes" id="UP000238479"/>
    </source>
</evidence>
<dbReference type="PANTHER" id="PTHR48063">
    <property type="entry name" value="LRR RECEPTOR-LIKE KINASE"/>
    <property type="match status" value="1"/>
</dbReference>
<evidence type="ECO:0000256" key="9">
    <source>
        <dbReference type="ARBA" id="ARBA00023136"/>
    </source>
</evidence>
<dbReference type="Gramene" id="PRQ58051">
    <property type="protein sequence ID" value="PRQ58051"/>
    <property type="gene ID" value="RchiOBHm_Chr1g0355001"/>
</dbReference>
<keyword evidence="5" id="KW-0812">Transmembrane</keyword>
<keyword evidence="3" id="KW-0964">Secreted</keyword>
<comment type="caution">
    <text evidence="16">The sequence shown here is derived from an EMBL/GenBank/DDBJ whole genome shotgun (WGS) entry which is preliminary data.</text>
</comment>
<keyword evidence="3" id="KW-0134">Cell wall</keyword>
<comment type="similarity">
    <text evidence="12">Belongs to the polygalacturonase-inhibiting protein family.</text>
</comment>
<protein>
    <submittedName>
        <fullName evidence="16">Putative non-specific serine/threonine protein kinase</fullName>
        <ecNumber evidence="16">2.7.11.1</ecNumber>
    </submittedName>
</protein>
<dbReference type="InterPro" id="IPR055414">
    <property type="entry name" value="LRR_R13L4/SHOC2-like"/>
</dbReference>
<feature type="domain" description="Disease resistance R13L4/SHOC-2-like LRR" evidence="15">
    <location>
        <begin position="106"/>
        <end position="319"/>
    </location>
</feature>
<evidence type="ECO:0000256" key="2">
    <source>
        <dbReference type="ARBA" id="ARBA00004479"/>
    </source>
</evidence>
<dbReference type="PANTHER" id="PTHR48063:SF101">
    <property type="entry name" value="LRR RECEPTOR-LIKE SERINE_THREONINE-PROTEIN KINASE FLS2"/>
    <property type="match status" value="1"/>
</dbReference>
<keyword evidence="17" id="KW-1185">Reference proteome</keyword>
<evidence type="ECO:0000259" key="15">
    <source>
        <dbReference type="Pfam" id="PF23598"/>
    </source>
</evidence>
<dbReference type="GO" id="GO:0016020">
    <property type="term" value="C:membrane"/>
    <property type="evidence" value="ECO:0007669"/>
    <property type="project" value="UniProtKB-SubCell"/>
</dbReference>
<dbReference type="AlphaFoldDB" id="A0A2P6SH95"/>
<name>A0A2P6SH95_ROSCH</name>
<keyword evidence="16" id="KW-0418">Kinase</keyword>
<evidence type="ECO:0000256" key="4">
    <source>
        <dbReference type="ARBA" id="ARBA00022614"/>
    </source>
</evidence>
<dbReference type="FunFam" id="3.80.10.10:FF:000649">
    <property type="entry name" value="Leucine Rich Repeat family protein"/>
    <property type="match status" value="1"/>
</dbReference>
<proteinExistence type="inferred from homology"/>
<feature type="chain" id="PRO_5015173575" evidence="13">
    <location>
        <begin position="28"/>
        <end position="329"/>
    </location>
</feature>
<evidence type="ECO:0000256" key="1">
    <source>
        <dbReference type="ARBA" id="ARBA00004191"/>
    </source>
</evidence>
<evidence type="ECO:0000256" key="12">
    <source>
        <dbReference type="ARBA" id="ARBA00038043"/>
    </source>
</evidence>
<evidence type="ECO:0000256" key="11">
    <source>
        <dbReference type="ARBA" id="ARBA00023180"/>
    </source>
</evidence>
<evidence type="ECO:0000256" key="8">
    <source>
        <dbReference type="ARBA" id="ARBA00022989"/>
    </source>
</evidence>
<keyword evidence="9" id="KW-0472">Membrane</keyword>
<evidence type="ECO:0000259" key="14">
    <source>
        <dbReference type="Pfam" id="PF08263"/>
    </source>
</evidence>
<keyword evidence="4" id="KW-0433">Leucine-rich repeat</keyword>
<dbReference type="InterPro" id="IPR046956">
    <property type="entry name" value="RLP23-like"/>
</dbReference>
<evidence type="ECO:0000256" key="10">
    <source>
        <dbReference type="ARBA" id="ARBA00023170"/>
    </source>
</evidence>
<feature type="signal peptide" evidence="13">
    <location>
        <begin position="1"/>
        <end position="27"/>
    </location>
</feature>
<keyword evidence="7" id="KW-0677">Repeat</keyword>
<dbReference type="EMBL" id="PDCK01000039">
    <property type="protein sequence ID" value="PRQ58051.1"/>
    <property type="molecule type" value="Genomic_DNA"/>
</dbReference>
<accession>A0A2P6SH95</accession>
<dbReference type="Pfam" id="PF23598">
    <property type="entry name" value="LRR_14"/>
    <property type="match status" value="1"/>
</dbReference>
<evidence type="ECO:0000256" key="5">
    <source>
        <dbReference type="ARBA" id="ARBA00022692"/>
    </source>
</evidence>
<keyword evidence="16" id="KW-0808">Transferase</keyword>
<dbReference type="OMA" id="HATHISW"/>
<dbReference type="GO" id="GO:0004674">
    <property type="term" value="F:protein serine/threonine kinase activity"/>
    <property type="evidence" value="ECO:0007669"/>
    <property type="project" value="UniProtKB-KW"/>
</dbReference>
<keyword evidence="10" id="KW-0675">Receptor</keyword>
<dbReference type="Gene3D" id="3.80.10.10">
    <property type="entry name" value="Ribonuclease Inhibitor"/>
    <property type="match status" value="2"/>
</dbReference>
<dbReference type="SUPFAM" id="SSF52058">
    <property type="entry name" value="L domain-like"/>
    <property type="match status" value="1"/>
</dbReference>
<evidence type="ECO:0000313" key="16">
    <source>
        <dbReference type="EMBL" id="PRQ58051.1"/>
    </source>
</evidence>
<evidence type="ECO:0000256" key="13">
    <source>
        <dbReference type="SAM" id="SignalP"/>
    </source>
</evidence>
<evidence type="ECO:0000256" key="7">
    <source>
        <dbReference type="ARBA" id="ARBA00022737"/>
    </source>
</evidence>
<keyword evidence="6 13" id="KW-0732">Signal</keyword>
<evidence type="ECO:0000256" key="3">
    <source>
        <dbReference type="ARBA" id="ARBA00022512"/>
    </source>
</evidence>
<organism evidence="16 17">
    <name type="scientific">Rosa chinensis</name>
    <name type="common">China rose</name>
    <dbReference type="NCBI Taxonomy" id="74649"/>
    <lineage>
        <taxon>Eukaryota</taxon>
        <taxon>Viridiplantae</taxon>
        <taxon>Streptophyta</taxon>
        <taxon>Embryophyta</taxon>
        <taxon>Tracheophyta</taxon>
        <taxon>Spermatophyta</taxon>
        <taxon>Magnoliopsida</taxon>
        <taxon>eudicotyledons</taxon>
        <taxon>Gunneridae</taxon>
        <taxon>Pentapetalae</taxon>
        <taxon>rosids</taxon>
        <taxon>fabids</taxon>
        <taxon>Rosales</taxon>
        <taxon>Rosaceae</taxon>
        <taxon>Rosoideae</taxon>
        <taxon>Rosoideae incertae sedis</taxon>
        <taxon>Rosa</taxon>
    </lineage>
</organism>
<sequence>MDGRCLVQVLFNAFVVLLVLHTNPSLGLHSGVAHPDTSMKIMTKCIATERQALLAIKQDLMDYNGSLSSWGSEALQEDCCKWKGVSCSNQSGHVIKLDLAEQMLRGKLSPKLIMLQHLEYLDLSDNNFGSGPIPRFIGSLSRLRYLDLSGTSISCQIPYHLGNLTHLQNLKLHFNYGSTPAQNLNWLPHLSSLTHLTINSLNLSNAFDWLETVNKLPKLKVLALRRCLLPPIDQSSSLPHINSKTLGRIDLSFNYLNSSIFPWLFKTSLVYLDLISNHLTGSIPDVFQTMSSLVHLDLSFNQLEGSIPHSFAQLCSLQFLALSGNNLES</sequence>
<keyword evidence="16" id="KW-0723">Serine/threonine-protein kinase</keyword>
<dbReference type="Pfam" id="PF08263">
    <property type="entry name" value="LRRNT_2"/>
    <property type="match status" value="1"/>
</dbReference>
<reference evidence="16 17" key="1">
    <citation type="journal article" date="2018" name="Nat. Genet.">
        <title>The Rosa genome provides new insights in the design of modern roses.</title>
        <authorList>
            <person name="Bendahmane M."/>
        </authorList>
    </citation>
    <scope>NUCLEOTIDE SEQUENCE [LARGE SCALE GENOMIC DNA]</scope>
    <source>
        <strain evidence="17">cv. Old Blush</strain>
    </source>
</reference>
<dbReference type="EC" id="2.7.11.1" evidence="16"/>
<gene>
    <name evidence="16" type="ORF">RchiOBHm_Chr1g0355001</name>
</gene>
<dbReference type="InterPro" id="IPR032675">
    <property type="entry name" value="LRR_dom_sf"/>
</dbReference>
<dbReference type="FunFam" id="3.80.10.10:FF:000400">
    <property type="entry name" value="Nuclear pore complex protein NUP107"/>
    <property type="match status" value="1"/>
</dbReference>
<dbReference type="Proteomes" id="UP000238479">
    <property type="component" value="Chromosome 1"/>
</dbReference>
<evidence type="ECO:0000256" key="6">
    <source>
        <dbReference type="ARBA" id="ARBA00022729"/>
    </source>
</evidence>
<comment type="subcellular location">
    <subcellularLocation>
        <location evidence="2">Membrane</location>
        <topology evidence="2">Single-pass type I membrane protein</topology>
    </subcellularLocation>
    <subcellularLocation>
        <location evidence="1">Secreted</location>
        <location evidence="1">Cell wall</location>
    </subcellularLocation>
</comment>
<dbReference type="InterPro" id="IPR013210">
    <property type="entry name" value="LRR_N_plant-typ"/>
</dbReference>
<feature type="domain" description="Leucine-rich repeat-containing N-terminal plant-type" evidence="14">
    <location>
        <begin position="47"/>
        <end position="88"/>
    </location>
</feature>
<keyword evidence="11" id="KW-0325">Glycoprotein</keyword>
<keyword evidence="8" id="KW-1133">Transmembrane helix</keyword>